<dbReference type="GO" id="GO:0019290">
    <property type="term" value="P:siderophore biosynthetic process"/>
    <property type="evidence" value="ECO:0007669"/>
    <property type="project" value="InterPro"/>
</dbReference>
<gene>
    <name evidence="5" type="ORF">JFN88_17310</name>
</gene>
<organism evidence="5 6">
    <name type="scientific">Paenibacillus roseus</name>
    <dbReference type="NCBI Taxonomy" id="2798579"/>
    <lineage>
        <taxon>Bacteria</taxon>
        <taxon>Bacillati</taxon>
        <taxon>Bacillota</taxon>
        <taxon>Bacilli</taxon>
        <taxon>Bacillales</taxon>
        <taxon>Paenibacillaceae</taxon>
        <taxon>Paenibacillus</taxon>
    </lineage>
</organism>
<feature type="domain" description="Aerobactin siderophore biosynthesis IucA/IucC-like C-terminal" evidence="4">
    <location>
        <begin position="415"/>
        <end position="576"/>
    </location>
</feature>
<evidence type="ECO:0000313" key="5">
    <source>
        <dbReference type="EMBL" id="MBJ6362962.1"/>
    </source>
</evidence>
<sequence length="593" mass="67073">MSDPKTVFLDAAPSVHALKESFTRLLNAYLRETGQSRSVSGTSHTGYTLRAELPHTGFTAYGVLYHVSSGGHHMFGDLFHIEHRGQRQDISLEALSEMLVEEISHAESDPAARMRKKEELERLLRNSQQHMAGYFSHFLKKLDFDLDFRTCEQLLLAGHPFHPTPKSLEGFTSEDSRTYSPEYQTSFALHGFAIARSHLAEDWLSPDSAGHDAPWIPEAIRQAAQNKLAHQLDHYALLPCHPWQANYLLSLSPIQELLRNQILIDLGATGPVVYPTSSVRTVWNAEDNCFYKLSLHIRITNFIRENNMEQLLRTHDAAKIVQRVCEESHLPPFFRILLDKGYRTVRIPDADQQINDVVTAGFSMIMREAPNACVDPARPPFVIASLLEIPPGGSKPFLFRAVLESMNGAQPDWLLWFQKYLDIALKPVLDLFTGKGISLEAHVQNSMLGLEGGMPSVFYIRDLEGISVNLDLARTNGWIGTLVDEDSPVLYSEAEARKRLKYYFFVNHLSHLIQRLAICSGHEEQSFWLAVRKTLQQMIVQAEHAYLSIVLNDLLESDTLPAKANLLSRFHKRGEKPLYVDIPNPIKHAALTL</sequence>
<dbReference type="Pfam" id="PF06276">
    <property type="entry name" value="FhuF"/>
    <property type="match status" value="1"/>
</dbReference>
<accession>A0A934J9K9</accession>
<dbReference type="InterPro" id="IPR022770">
    <property type="entry name" value="IucA/IucC-like_C"/>
</dbReference>
<protein>
    <recommendedName>
        <fullName evidence="7">Siderophore synthetase component</fullName>
    </recommendedName>
</protein>
<dbReference type="Proteomes" id="UP000640274">
    <property type="component" value="Unassembled WGS sequence"/>
</dbReference>
<evidence type="ECO:0000256" key="2">
    <source>
        <dbReference type="ARBA" id="ARBA00007832"/>
    </source>
</evidence>
<dbReference type="RefSeq" id="WP_199020558.1">
    <property type="nucleotide sequence ID" value="NZ_JAELUP010000103.1"/>
</dbReference>
<dbReference type="EMBL" id="JAELUP010000103">
    <property type="protein sequence ID" value="MBJ6362962.1"/>
    <property type="molecule type" value="Genomic_DNA"/>
</dbReference>
<dbReference type="AlphaFoldDB" id="A0A934J9K9"/>
<keyword evidence="6" id="KW-1185">Reference proteome</keyword>
<evidence type="ECO:0000259" key="4">
    <source>
        <dbReference type="Pfam" id="PF06276"/>
    </source>
</evidence>
<comment type="pathway">
    <text evidence="1">Siderophore biosynthesis.</text>
</comment>
<dbReference type="GO" id="GO:0016881">
    <property type="term" value="F:acid-amino acid ligase activity"/>
    <property type="evidence" value="ECO:0007669"/>
    <property type="project" value="UniProtKB-ARBA"/>
</dbReference>
<proteinExistence type="inferred from homology"/>
<name>A0A934J9K9_9BACL</name>
<evidence type="ECO:0000259" key="3">
    <source>
        <dbReference type="Pfam" id="PF04183"/>
    </source>
</evidence>
<feature type="domain" description="Aerobactin siderophore biosynthesis IucA/IucC N-terminal" evidence="3">
    <location>
        <begin position="147"/>
        <end position="387"/>
    </location>
</feature>
<dbReference type="Gene3D" id="1.10.510.40">
    <property type="match status" value="1"/>
</dbReference>
<evidence type="ECO:0008006" key="7">
    <source>
        <dbReference type="Google" id="ProtNLM"/>
    </source>
</evidence>
<evidence type="ECO:0000313" key="6">
    <source>
        <dbReference type="Proteomes" id="UP000640274"/>
    </source>
</evidence>
<dbReference type="Gene3D" id="6.10.250.3370">
    <property type="match status" value="1"/>
</dbReference>
<dbReference type="InterPro" id="IPR007310">
    <property type="entry name" value="Aerobactin_biosyn_IucA/IucC_N"/>
</dbReference>
<dbReference type="Pfam" id="PF04183">
    <property type="entry name" value="IucA_IucC"/>
    <property type="match status" value="1"/>
</dbReference>
<dbReference type="PANTHER" id="PTHR34384">
    <property type="entry name" value="L-2,3-DIAMINOPROPANOATE--CITRATE LIGASE"/>
    <property type="match status" value="1"/>
</dbReference>
<evidence type="ECO:0000256" key="1">
    <source>
        <dbReference type="ARBA" id="ARBA00004924"/>
    </source>
</evidence>
<dbReference type="InterPro" id="IPR037455">
    <property type="entry name" value="LucA/IucC-like"/>
</dbReference>
<reference evidence="5" key="1">
    <citation type="submission" date="2020-12" db="EMBL/GenBank/DDBJ databases">
        <authorList>
            <person name="Huq M.A."/>
        </authorList>
    </citation>
    <scope>NUCLEOTIDE SEQUENCE</scope>
    <source>
        <strain evidence="5">MAHUQ-46</strain>
    </source>
</reference>
<comment type="similarity">
    <text evidence="2">Belongs to the IucA/IucC family.</text>
</comment>
<dbReference type="PANTHER" id="PTHR34384:SF5">
    <property type="entry name" value="L-2,3-DIAMINOPROPANOATE--CITRATE LIGASE"/>
    <property type="match status" value="1"/>
</dbReference>
<comment type="caution">
    <text evidence="5">The sequence shown here is derived from an EMBL/GenBank/DDBJ whole genome shotgun (WGS) entry which is preliminary data.</text>
</comment>